<dbReference type="InterPro" id="IPR033116">
    <property type="entry name" value="TRYPSIN_SER"/>
</dbReference>
<dbReference type="InterPro" id="IPR009003">
    <property type="entry name" value="Peptidase_S1_PA"/>
</dbReference>
<dbReference type="GeneTree" id="ENSGT01030000234551"/>
<keyword evidence="3" id="KW-0378">Hydrolase</keyword>
<evidence type="ECO:0000313" key="9">
    <source>
        <dbReference type="Proteomes" id="UP000694399"/>
    </source>
</evidence>
<dbReference type="PRINTS" id="PR00722">
    <property type="entry name" value="CHYMOTRYPSIN"/>
</dbReference>
<dbReference type="Gene3D" id="2.40.10.10">
    <property type="entry name" value="Trypsin-like serine proteases"/>
    <property type="match status" value="2"/>
</dbReference>
<sequence length="268" mass="29345">MQSHAISHVSLGNCPLRTTGMVSNGSRILPQLLRSRRHRQLKPGPFCCLSFPSAPILPTPAATCPHGSWARSCDPTPPHPTLLSCSSINVTLGAHNIKKQEKTQQIIPVRRAIPHPDYNPKNYSNDIMLLQLVKKAKLTAAVRPLGLPKGKDRVRPGQVCSVAGWGRVAMGTLATTLQEVELIVQEDRECRSRFRGYYMGATQICVGDPKKMKTSYKGDSGGPLVCNNVAQGTFSYGNGNGTPPGVFDKVSHFLPWIKRIMKHFSQQA</sequence>
<dbReference type="InterPro" id="IPR001254">
    <property type="entry name" value="Trypsin_dom"/>
</dbReference>
<evidence type="ECO:0000256" key="4">
    <source>
        <dbReference type="ARBA" id="ARBA00022825"/>
    </source>
</evidence>
<reference evidence="8" key="3">
    <citation type="submission" date="2025-09" db="UniProtKB">
        <authorList>
            <consortium name="Ensembl"/>
        </authorList>
    </citation>
    <scope>IDENTIFICATION</scope>
</reference>
<organism evidence="8 9">
    <name type="scientific">Panthera leo</name>
    <name type="common">Lion</name>
    <dbReference type="NCBI Taxonomy" id="9689"/>
    <lineage>
        <taxon>Eukaryota</taxon>
        <taxon>Metazoa</taxon>
        <taxon>Chordata</taxon>
        <taxon>Craniata</taxon>
        <taxon>Vertebrata</taxon>
        <taxon>Euteleostomi</taxon>
        <taxon>Mammalia</taxon>
        <taxon>Eutheria</taxon>
        <taxon>Laurasiatheria</taxon>
        <taxon>Carnivora</taxon>
        <taxon>Feliformia</taxon>
        <taxon>Felidae</taxon>
        <taxon>Pantherinae</taxon>
        <taxon>Panthera</taxon>
    </lineage>
</organism>
<evidence type="ECO:0000313" key="8">
    <source>
        <dbReference type="Ensembl" id="ENSPLOP00000028187.1"/>
    </source>
</evidence>
<evidence type="ECO:0000256" key="3">
    <source>
        <dbReference type="ARBA" id="ARBA00022801"/>
    </source>
</evidence>
<protein>
    <submittedName>
        <fullName evidence="8">Granzyme H</fullName>
    </submittedName>
</protein>
<dbReference type="InterPro" id="IPR001314">
    <property type="entry name" value="Peptidase_S1A"/>
</dbReference>
<dbReference type="GO" id="GO:0005737">
    <property type="term" value="C:cytoplasm"/>
    <property type="evidence" value="ECO:0007669"/>
    <property type="project" value="TreeGrafter"/>
</dbReference>
<dbReference type="PANTHER" id="PTHR24271:SF70">
    <property type="entry name" value="GRANZYME H"/>
    <property type="match status" value="1"/>
</dbReference>
<keyword evidence="1" id="KW-0645">Protease</keyword>
<evidence type="ECO:0000259" key="7">
    <source>
        <dbReference type="PROSITE" id="PS50240"/>
    </source>
</evidence>
<keyword evidence="9" id="KW-1185">Reference proteome</keyword>
<proteinExistence type="predicted"/>
<keyword evidence="4" id="KW-0720">Serine protease</keyword>
<dbReference type="SMART" id="SM00020">
    <property type="entry name" value="Tryp_SPc"/>
    <property type="match status" value="1"/>
</dbReference>
<dbReference type="CDD" id="cd00190">
    <property type="entry name" value="Tryp_SPc"/>
    <property type="match status" value="1"/>
</dbReference>
<dbReference type="InterPro" id="IPR043504">
    <property type="entry name" value="Peptidase_S1_PA_chymotrypsin"/>
</dbReference>
<dbReference type="Proteomes" id="UP000694399">
    <property type="component" value="Chromosome B4"/>
</dbReference>
<dbReference type="SUPFAM" id="SSF50494">
    <property type="entry name" value="Trypsin-like serine proteases"/>
    <property type="match status" value="1"/>
</dbReference>
<dbReference type="AlphaFoldDB" id="A0A8C8Y530"/>
<feature type="domain" description="Peptidase S1" evidence="7">
    <location>
        <begin position="61"/>
        <end position="262"/>
    </location>
</feature>
<dbReference type="Pfam" id="PF00089">
    <property type="entry name" value="Trypsin"/>
    <property type="match status" value="1"/>
</dbReference>
<evidence type="ECO:0000256" key="6">
    <source>
        <dbReference type="ARBA" id="ARBA00023157"/>
    </source>
</evidence>
<dbReference type="GO" id="GO:0006508">
    <property type="term" value="P:proteolysis"/>
    <property type="evidence" value="ECO:0007669"/>
    <property type="project" value="UniProtKB-KW"/>
</dbReference>
<evidence type="ECO:0000256" key="5">
    <source>
        <dbReference type="ARBA" id="ARBA00023145"/>
    </source>
</evidence>
<keyword evidence="6" id="KW-1015">Disulfide bond</keyword>
<dbReference type="PANTHER" id="PTHR24271">
    <property type="entry name" value="KALLIKREIN-RELATED"/>
    <property type="match status" value="1"/>
</dbReference>
<keyword evidence="5" id="KW-0865">Zymogen</keyword>
<reference evidence="8" key="2">
    <citation type="submission" date="2025-08" db="UniProtKB">
        <authorList>
            <consortium name="Ensembl"/>
        </authorList>
    </citation>
    <scope>IDENTIFICATION</scope>
</reference>
<keyword evidence="2" id="KW-0732">Signal</keyword>
<dbReference type="PROSITE" id="PS00135">
    <property type="entry name" value="TRYPSIN_SER"/>
    <property type="match status" value="1"/>
</dbReference>
<evidence type="ECO:0000256" key="2">
    <source>
        <dbReference type="ARBA" id="ARBA00022729"/>
    </source>
</evidence>
<reference evidence="8" key="1">
    <citation type="journal article" date="2019" name="bioRxiv">
        <title>Long live the king: chromosome-level assembly of the lion (Panthera leo) using linked-read, Hi-C, and long read data.</title>
        <authorList>
            <person name="Armstrong E.E."/>
            <person name="Taylor R.W."/>
            <person name="Miller D.E."/>
            <person name="Kaelin C."/>
            <person name="Barsh G."/>
            <person name="Hadly E.A."/>
            <person name="Petrov D."/>
        </authorList>
    </citation>
    <scope>NUCLEOTIDE SEQUENCE [LARGE SCALE GENOMIC DNA]</scope>
</reference>
<evidence type="ECO:0000256" key="1">
    <source>
        <dbReference type="ARBA" id="ARBA00022670"/>
    </source>
</evidence>
<dbReference type="GO" id="GO:0004252">
    <property type="term" value="F:serine-type endopeptidase activity"/>
    <property type="evidence" value="ECO:0007669"/>
    <property type="project" value="InterPro"/>
</dbReference>
<gene>
    <name evidence="8" type="primary">GZMH</name>
    <name evidence="8" type="synonym">LOC122221284</name>
</gene>
<dbReference type="PROSITE" id="PS50240">
    <property type="entry name" value="TRYPSIN_DOM"/>
    <property type="match status" value="1"/>
</dbReference>
<name>A0A8C8Y530_PANLE</name>
<accession>A0A8C8Y530</accession>
<dbReference type="Ensembl" id="ENSPLOT00000031132.1">
    <property type="protein sequence ID" value="ENSPLOP00000028187.1"/>
    <property type="gene ID" value="ENSPLOG00000020636.1"/>
</dbReference>
<dbReference type="FunFam" id="2.40.10.10:FF:000014">
    <property type="entry name" value="Complement factor D"/>
    <property type="match status" value="1"/>
</dbReference>